<evidence type="ECO:0000256" key="2">
    <source>
        <dbReference type="ARBA" id="ARBA00022606"/>
    </source>
</evidence>
<gene>
    <name evidence="6" type="primary">LOC115624042</name>
</gene>
<accession>A0A6J2TEQ5</accession>
<dbReference type="AlphaFoldDB" id="A0A6J2TEQ5"/>
<dbReference type="GeneID" id="115624042"/>
<feature type="compositionally biased region" description="Low complexity" evidence="3">
    <location>
        <begin position="397"/>
        <end position="407"/>
    </location>
</feature>
<dbReference type="SUPFAM" id="SSF81296">
    <property type="entry name" value="E set domains"/>
    <property type="match status" value="2"/>
</dbReference>
<organism evidence="5 6">
    <name type="scientific">Drosophila lebanonensis</name>
    <name type="common">Fruit fly</name>
    <name type="synonym">Scaptodrosophila lebanonensis</name>
    <dbReference type="NCBI Taxonomy" id="7225"/>
    <lineage>
        <taxon>Eukaryota</taxon>
        <taxon>Metazoa</taxon>
        <taxon>Ecdysozoa</taxon>
        <taxon>Arthropoda</taxon>
        <taxon>Hexapoda</taxon>
        <taxon>Insecta</taxon>
        <taxon>Pterygota</taxon>
        <taxon>Neoptera</taxon>
        <taxon>Endopterygota</taxon>
        <taxon>Diptera</taxon>
        <taxon>Brachycera</taxon>
        <taxon>Muscomorpha</taxon>
        <taxon>Ephydroidea</taxon>
        <taxon>Drosophilidae</taxon>
        <taxon>Scaptodrosophila</taxon>
    </lineage>
</organism>
<dbReference type="SMART" id="SM01017">
    <property type="entry name" value="Arrestin_C"/>
    <property type="match status" value="1"/>
</dbReference>
<name>A0A6J2TEQ5_DROLE</name>
<evidence type="ECO:0000313" key="5">
    <source>
        <dbReference type="Proteomes" id="UP000504634"/>
    </source>
</evidence>
<protein>
    <submittedName>
        <fullName evidence="6">Arrestin domain-containing protein 3-like</fullName>
    </submittedName>
</protein>
<dbReference type="InterPro" id="IPR014752">
    <property type="entry name" value="Arrestin-like_C"/>
</dbReference>
<proteinExistence type="inferred from homology"/>
<dbReference type="InterPro" id="IPR050357">
    <property type="entry name" value="Arrestin_domain-protein"/>
</dbReference>
<feature type="domain" description="Arrestin C-terminal-like" evidence="4">
    <location>
        <begin position="171"/>
        <end position="304"/>
    </location>
</feature>
<evidence type="ECO:0000313" key="6">
    <source>
        <dbReference type="RefSeq" id="XP_030374479.1"/>
    </source>
</evidence>
<dbReference type="Pfam" id="PF00339">
    <property type="entry name" value="Arrestin_N"/>
    <property type="match status" value="1"/>
</dbReference>
<dbReference type="OrthoDB" id="2333384at2759"/>
<dbReference type="PANTHER" id="PTHR11188:SF167">
    <property type="entry name" value="ARRESTIN C-TERMINAL-LIKE DOMAIN-CONTAINING PROTEIN-RELATED"/>
    <property type="match status" value="1"/>
</dbReference>
<dbReference type="GO" id="GO:0015031">
    <property type="term" value="P:protein transport"/>
    <property type="evidence" value="ECO:0007669"/>
    <property type="project" value="TreeGrafter"/>
</dbReference>
<dbReference type="Pfam" id="PF02752">
    <property type="entry name" value="Arrestin_C"/>
    <property type="match status" value="1"/>
</dbReference>
<dbReference type="RefSeq" id="XP_030374479.1">
    <property type="nucleotide sequence ID" value="XM_030518619.1"/>
</dbReference>
<dbReference type="PANTHER" id="PTHR11188">
    <property type="entry name" value="ARRESTIN DOMAIN CONTAINING PROTEIN"/>
    <property type="match status" value="1"/>
</dbReference>
<feature type="region of interest" description="Disordered" evidence="3">
    <location>
        <begin position="380"/>
        <end position="430"/>
    </location>
</feature>
<keyword evidence="2" id="KW-0716">Sensory transduction</keyword>
<dbReference type="InterPro" id="IPR011021">
    <property type="entry name" value="Arrestin-like_N"/>
</dbReference>
<keyword evidence="5" id="KW-1185">Reference proteome</keyword>
<sequence>MPSTCTFEFDRPEPVYYSGETINGRIVLHTDSNKSVNEVYILFQGEAKVRWEEGKTRTVNGKTEHYTEYFRGTETYLNTRTNVVNSGELPAGTHTYTFCIPLPPQCPTSCVEKYGKIAYEVSLVIDRSWRFNNEFKQPITVLHSYNLNMFPELLVPLKNEDIKYFCCWPCSSGPVVSTLTIPFGGYAPGQRIHYQLEVDNQSHGYDLDGIALKLYQVYTFTATTPRRKTNSHSNTLTRDGQAERVLRLSKRIIKGTLVIPPVPPSSRESGIIQVSYHILMIINTGDCHTDSEIQIPIIIGTIPLVQSAENPANASIWIPQTPDTPEAAGGDLPPSYDNCKPPSFLEATHIGDKFVDTDVNEHNRTDDFIPKYPMYTNFAMPTAPPNDLPDSPLLEQPPSSNSNSAVPSAPPDAGAAATTNTHGYGWNASS</sequence>
<dbReference type="GO" id="GO:0005737">
    <property type="term" value="C:cytoplasm"/>
    <property type="evidence" value="ECO:0007669"/>
    <property type="project" value="TreeGrafter"/>
</dbReference>
<dbReference type="InterPro" id="IPR011022">
    <property type="entry name" value="Arrestin_C-like"/>
</dbReference>
<feature type="compositionally biased region" description="Polar residues" evidence="3">
    <location>
        <begin position="417"/>
        <end position="430"/>
    </location>
</feature>
<reference evidence="6" key="1">
    <citation type="submission" date="2025-08" db="UniProtKB">
        <authorList>
            <consortium name="RefSeq"/>
        </authorList>
    </citation>
    <scope>IDENTIFICATION</scope>
    <source>
        <strain evidence="6">11010-0011.00</strain>
        <tissue evidence="6">Whole body</tissue>
    </source>
</reference>
<evidence type="ECO:0000259" key="4">
    <source>
        <dbReference type="SMART" id="SM01017"/>
    </source>
</evidence>
<comment type="similarity">
    <text evidence="1">Belongs to the arrestin family.</text>
</comment>
<dbReference type="InterPro" id="IPR014756">
    <property type="entry name" value="Ig_E-set"/>
</dbReference>
<evidence type="ECO:0000256" key="1">
    <source>
        <dbReference type="ARBA" id="ARBA00005298"/>
    </source>
</evidence>
<dbReference type="Gene3D" id="2.60.40.640">
    <property type="match status" value="2"/>
</dbReference>
<evidence type="ECO:0000256" key="3">
    <source>
        <dbReference type="SAM" id="MobiDB-lite"/>
    </source>
</evidence>
<dbReference type="Proteomes" id="UP000504634">
    <property type="component" value="Unplaced"/>
</dbReference>